<protein>
    <submittedName>
        <fullName evidence="1">IgA peptidase M64-domain-containing protein</fullName>
    </submittedName>
</protein>
<reference evidence="1" key="1">
    <citation type="submission" date="2023-02" db="EMBL/GenBank/DDBJ databases">
        <title>Identification and recombinant expression of a fungal hydrolase from Papiliotrema laurentii that hydrolyzes apple cutin and clears colloidal polyester polyurethane.</title>
        <authorList>
            <consortium name="DOE Joint Genome Institute"/>
            <person name="Roman V.A."/>
            <person name="Bojanowski C."/>
            <person name="Crable B.R."/>
            <person name="Wagner D.N."/>
            <person name="Hung C.S."/>
            <person name="Nadeau L.J."/>
            <person name="Schratz L."/>
            <person name="Haridas S."/>
            <person name="Pangilinan J."/>
            <person name="Lipzen A."/>
            <person name="Na H."/>
            <person name="Yan M."/>
            <person name="Ng V."/>
            <person name="Grigoriev I.V."/>
            <person name="Spatafora J.W."/>
            <person name="Barlow D."/>
            <person name="Biffinger J."/>
            <person name="Kelley-Loughnane N."/>
            <person name="Varaljay V.A."/>
            <person name="Crookes-Goodson W.J."/>
        </authorList>
    </citation>
    <scope>NUCLEOTIDE SEQUENCE</scope>
    <source>
        <strain evidence="1">5307AH</strain>
    </source>
</reference>
<evidence type="ECO:0000313" key="2">
    <source>
        <dbReference type="Proteomes" id="UP001182556"/>
    </source>
</evidence>
<sequence>MTIQPLHLSGNSNGTYDLTFFSDGYTEDERDKFLLDAKKLTEDIVSEHGAMYHVAHLLNIWASFTPSAHSGIGTHDAPLPGSAFGLYRPGAELRGVYLAHYKVARAACAYWRERGRAPEHGRGGCDQPIILGNDGLYGGLGGEFTIITASERNGPIVLRHELGHSLIDVGEEYEGGEVYSGVNADETDHLHRLKWREYLSNPSQVRIEDAKVPLQQYPWYNLTRGHYTVNFTSSNTVDLHLEKIYPTGMIRFSLSSIPYPSHLLFTLNGLPLNLSTAFVPGWQGSLDRRWLEVQLPKGLPPGSNTITVELTTQGKDAEEGQGGKMLTSLEVIEYGGEGRFNFTEGNIGAYQTFSIHGRMTLRPTNEECLMRKVNSPKFCPVCRDGMEAALKRKIKAKARVWDSSTGR</sequence>
<dbReference type="GO" id="GO:0008237">
    <property type="term" value="F:metallopeptidase activity"/>
    <property type="evidence" value="ECO:0007669"/>
    <property type="project" value="InterPro"/>
</dbReference>
<dbReference type="InterPro" id="IPR024079">
    <property type="entry name" value="MetalloPept_cat_dom_sf"/>
</dbReference>
<name>A0AAD9FSM0_PAPLA</name>
<organism evidence="1 2">
    <name type="scientific">Papiliotrema laurentii</name>
    <name type="common">Cryptococcus laurentii</name>
    <dbReference type="NCBI Taxonomy" id="5418"/>
    <lineage>
        <taxon>Eukaryota</taxon>
        <taxon>Fungi</taxon>
        <taxon>Dikarya</taxon>
        <taxon>Basidiomycota</taxon>
        <taxon>Agaricomycotina</taxon>
        <taxon>Tremellomycetes</taxon>
        <taxon>Tremellales</taxon>
        <taxon>Rhynchogastremaceae</taxon>
        <taxon>Papiliotrema</taxon>
    </lineage>
</organism>
<dbReference type="AlphaFoldDB" id="A0AAD9FSM0"/>
<dbReference type="InterPro" id="IPR019026">
    <property type="entry name" value="Peptidase_M64_IgA"/>
</dbReference>
<dbReference type="Pfam" id="PF09471">
    <property type="entry name" value="Peptidase_M64"/>
    <property type="match status" value="1"/>
</dbReference>
<dbReference type="EMBL" id="JAODAN010000003">
    <property type="protein sequence ID" value="KAK1925317.1"/>
    <property type="molecule type" value="Genomic_DNA"/>
</dbReference>
<dbReference type="Proteomes" id="UP001182556">
    <property type="component" value="Unassembled WGS sequence"/>
</dbReference>
<keyword evidence="2" id="KW-1185">Reference proteome</keyword>
<gene>
    <name evidence="1" type="ORF">DB88DRAFT_436185</name>
</gene>
<dbReference type="Gene3D" id="3.40.390.10">
    <property type="entry name" value="Collagenase (Catalytic Domain)"/>
    <property type="match status" value="1"/>
</dbReference>
<evidence type="ECO:0000313" key="1">
    <source>
        <dbReference type="EMBL" id="KAK1925317.1"/>
    </source>
</evidence>
<proteinExistence type="predicted"/>
<accession>A0AAD9FSM0</accession>
<comment type="caution">
    <text evidence="1">The sequence shown here is derived from an EMBL/GenBank/DDBJ whole genome shotgun (WGS) entry which is preliminary data.</text>
</comment>